<accession>X1UF28</accession>
<feature type="non-terminal residue" evidence="2">
    <location>
        <position position="276"/>
    </location>
</feature>
<dbReference type="AlphaFoldDB" id="X1UF28"/>
<dbReference type="EMBL" id="BARW01019066">
    <property type="protein sequence ID" value="GAI90944.1"/>
    <property type="molecule type" value="Genomic_DNA"/>
</dbReference>
<sequence>MKHGTTDYQYTAWKDNLVPGENYSANIGSLEPGTRYHFRAAILTDGDVVGFGSSLTFVTPGIAPTVTTQAVTDIEAATATGNGNNTNLGVSYSDEIQLTNTNNWAMGYDDTRVRAGQLLTITDRTVTKLAFLLAKYGDPSGNVTFEIRKASDDSLICSKLWGDASSLTVYDDYEWCGVTFDSPVYINEQVRICVHFAGIGRIYCRRGYLAKSGENFVYQATDGGGWTNYFYYDMAYTYTHDDNVTQHGHCWNKTGNPTTADDKTENGKAAATGPFT</sequence>
<evidence type="ECO:0000313" key="2">
    <source>
        <dbReference type="EMBL" id="GAI90944.1"/>
    </source>
</evidence>
<gene>
    <name evidence="2" type="ORF">S12H4_32503</name>
</gene>
<protein>
    <recommendedName>
        <fullName evidence="3">Fibronectin type-III domain-containing protein</fullName>
    </recommendedName>
</protein>
<organism evidence="2">
    <name type="scientific">marine sediment metagenome</name>
    <dbReference type="NCBI Taxonomy" id="412755"/>
    <lineage>
        <taxon>unclassified sequences</taxon>
        <taxon>metagenomes</taxon>
        <taxon>ecological metagenomes</taxon>
    </lineage>
</organism>
<reference evidence="2" key="1">
    <citation type="journal article" date="2014" name="Front. Microbiol.">
        <title>High frequency of phylogenetically diverse reductive dehalogenase-homologous genes in deep subseafloor sedimentary metagenomes.</title>
        <authorList>
            <person name="Kawai M."/>
            <person name="Futagami T."/>
            <person name="Toyoda A."/>
            <person name="Takaki Y."/>
            <person name="Nishi S."/>
            <person name="Hori S."/>
            <person name="Arai W."/>
            <person name="Tsubouchi T."/>
            <person name="Morono Y."/>
            <person name="Uchiyama I."/>
            <person name="Ito T."/>
            <person name="Fujiyama A."/>
            <person name="Inagaki F."/>
            <person name="Takami H."/>
        </authorList>
    </citation>
    <scope>NUCLEOTIDE SEQUENCE</scope>
    <source>
        <strain evidence="2">Expedition CK06-06</strain>
    </source>
</reference>
<evidence type="ECO:0000256" key="1">
    <source>
        <dbReference type="SAM" id="MobiDB-lite"/>
    </source>
</evidence>
<proteinExistence type="predicted"/>
<comment type="caution">
    <text evidence="2">The sequence shown here is derived from an EMBL/GenBank/DDBJ whole genome shotgun (WGS) entry which is preliminary data.</text>
</comment>
<evidence type="ECO:0008006" key="3">
    <source>
        <dbReference type="Google" id="ProtNLM"/>
    </source>
</evidence>
<feature type="region of interest" description="Disordered" evidence="1">
    <location>
        <begin position="255"/>
        <end position="276"/>
    </location>
</feature>
<name>X1UF28_9ZZZZ</name>